<sequence>MTGRPAPEVIQEWADGDAGWTFERGRMERNVNELWISRAAAEKALRASVGDVTLAVKSIVLPREDL</sequence>
<protein>
    <submittedName>
        <fullName evidence="1">Uncharacterized protein</fullName>
    </submittedName>
</protein>
<dbReference type="EMBL" id="CCYA01000389">
    <property type="protein sequence ID" value="CEH19602.1"/>
    <property type="molecule type" value="Genomic_DNA"/>
</dbReference>
<keyword evidence="2" id="KW-1185">Reference proteome</keyword>
<organism evidence="1 2">
    <name type="scientific">Ceraceosorus bombacis</name>
    <dbReference type="NCBI Taxonomy" id="401625"/>
    <lineage>
        <taxon>Eukaryota</taxon>
        <taxon>Fungi</taxon>
        <taxon>Dikarya</taxon>
        <taxon>Basidiomycota</taxon>
        <taxon>Ustilaginomycotina</taxon>
        <taxon>Exobasidiomycetes</taxon>
        <taxon>Ceraceosorales</taxon>
        <taxon>Ceraceosoraceae</taxon>
        <taxon>Ceraceosorus</taxon>
    </lineage>
</organism>
<dbReference type="OrthoDB" id="285219at2759"/>
<dbReference type="Proteomes" id="UP000054845">
    <property type="component" value="Unassembled WGS sequence"/>
</dbReference>
<proteinExistence type="predicted"/>
<accession>A0A0N7LBK0</accession>
<evidence type="ECO:0000313" key="1">
    <source>
        <dbReference type="EMBL" id="CEH19602.1"/>
    </source>
</evidence>
<reference evidence="1 2" key="1">
    <citation type="submission" date="2014-09" db="EMBL/GenBank/DDBJ databases">
        <authorList>
            <person name="Magalhaes I.L.F."/>
            <person name="Oliveira U."/>
            <person name="Santos F.R."/>
            <person name="Vidigal T.H.D.A."/>
            <person name="Brescovit A.D."/>
            <person name="Santos A.J."/>
        </authorList>
    </citation>
    <scope>NUCLEOTIDE SEQUENCE [LARGE SCALE GENOMIC DNA]</scope>
</reference>
<dbReference type="AlphaFoldDB" id="A0A0N7LBK0"/>
<name>A0A0N7LBK0_9BASI</name>
<evidence type="ECO:0000313" key="2">
    <source>
        <dbReference type="Proteomes" id="UP000054845"/>
    </source>
</evidence>